<protein>
    <recommendedName>
        <fullName evidence="2">chitin synthase</fullName>
        <ecNumber evidence="2">2.4.1.16</ecNumber>
    </recommendedName>
</protein>
<evidence type="ECO:0000256" key="7">
    <source>
        <dbReference type="ARBA" id="ARBA00023136"/>
    </source>
</evidence>
<sequence length="818" mass="91585">MSNLAGVDDINSNSTPEPDTASQASHSTCVLDNVAQPPDQDLAANGRLDCDGTIAPRSSGSSWITIEPELGQASPGISTTSLASTLSSTLTVLDDNVPTGYPIHTIRSAASSWATIESPPDPDRYTEDRGLDHTTTTTVCPVPTFLHKSLRDTQSTPTPSIAYTTYFETETPTESGQPNRQSFESYSTAPSTRPSSSTISFATCTEEEKLSRTTTFRSALSGNESQGGYATAQEDVENEKTEKEPVRPEDTVEGCGYPEIPDPEDPARILGPKDLRNQRIFFFSTIVCLNIGMAMQWILTLIPAYSESEEQIVKTIYSLRDNEVEPHRQVMVVLLDGKPRDVRSHMTRFVREFQRPYVSLKHKRGVLKIIAGFMQDVPVIVTEKLKNSGKKDSLILCHDLFNVPRHNVPLYTTLLRNELWADILPKLTEGQNFTNFDMVFCTDADSTIYKGAVASLANALARDKNAIAACGLVLVELEPGFEWSFWNLYQQFQYTFGQYVRRRAEGFIGKVTCLPGCITMIAVREEMAGAIRKYAEPITIYPVIHHQVQYLGTDRRLTYSMLSQDKKLHTLFVPGAVSETVAPQSLQHYLSQRRRWGSNAYFNNYFYWMGEKARFSLADTTSDRLTSRQMIVITRIAASVEVIRLSMVYYRIFNTALFLKGLTEGVTFMELLPLIVVSQLPTMWFMFSVFFLEHELRKRAHKLLIGFCINKMISPFISITSSQRWLRTWEVRVSLFSAEHETKTPSSIITANRSRTMKLTQRTLVWGMSGVTASSAPAATSMAEQEADKAEAEKKAEEGLAGLQPSEEDEDVHTTEVM</sequence>
<evidence type="ECO:0000256" key="3">
    <source>
        <dbReference type="ARBA" id="ARBA00022676"/>
    </source>
</evidence>
<keyword evidence="7" id="KW-0472">Membrane</keyword>
<reference evidence="9 10" key="1">
    <citation type="submission" date="2024-04" db="EMBL/GenBank/DDBJ databases">
        <title>Phyllosticta paracitricarpa is synonymous to the EU quarantine fungus P. citricarpa based on phylogenomic analyses.</title>
        <authorList>
            <consortium name="Lawrence Berkeley National Laboratory"/>
            <person name="Van Ingen-Buijs V.A."/>
            <person name="Van Westerhoven A.C."/>
            <person name="Haridas S."/>
            <person name="Skiadas P."/>
            <person name="Martin F."/>
            <person name="Groenewald J.Z."/>
            <person name="Crous P.W."/>
            <person name="Seidl M.F."/>
        </authorList>
    </citation>
    <scope>NUCLEOTIDE SEQUENCE [LARGE SCALE GENOMIC DNA]</scope>
    <source>
        <strain evidence="9 10">CBS 123374</strain>
    </source>
</reference>
<gene>
    <name evidence="9" type="ORF">HDK90DRAFT_532458</name>
</gene>
<evidence type="ECO:0000256" key="6">
    <source>
        <dbReference type="ARBA" id="ARBA00022989"/>
    </source>
</evidence>
<feature type="region of interest" description="Disordered" evidence="8">
    <location>
        <begin position="212"/>
        <end position="266"/>
    </location>
</feature>
<keyword evidence="3" id="KW-0328">Glycosyltransferase</keyword>
<comment type="subcellular location">
    <subcellularLocation>
        <location evidence="1">Membrane</location>
        <topology evidence="1">Multi-pass membrane protein</topology>
    </subcellularLocation>
</comment>
<keyword evidence="10" id="KW-1185">Reference proteome</keyword>
<feature type="compositionally biased region" description="Polar residues" evidence="8">
    <location>
        <begin position="175"/>
        <end position="184"/>
    </location>
</feature>
<dbReference type="Pfam" id="PF03142">
    <property type="entry name" value="Chitin_synth_2"/>
    <property type="match status" value="1"/>
</dbReference>
<evidence type="ECO:0000313" key="9">
    <source>
        <dbReference type="EMBL" id="KAK8240852.1"/>
    </source>
</evidence>
<evidence type="ECO:0000256" key="1">
    <source>
        <dbReference type="ARBA" id="ARBA00004141"/>
    </source>
</evidence>
<dbReference type="EC" id="2.4.1.16" evidence="2"/>
<dbReference type="SUPFAM" id="SSF53448">
    <property type="entry name" value="Nucleotide-diphospho-sugar transferases"/>
    <property type="match status" value="1"/>
</dbReference>
<feature type="compositionally biased region" description="Low complexity" evidence="8">
    <location>
        <begin position="185"/>
        <end position="199"/>
    </location>
</feature>
<dbReference type="InterPro" id="IPR004835">
    <property type="entry name" value="Chitin_synth"/>
</dbReference>
<feature type="region of interest" description="Disordered" evidence="8">
    <location>
        <begin position="169"/>
        <end position="199"/>
    </location>
</feature>
<feature type="compositionally biased region" description="Polar residues" evidence="8">
    <location>
        <begin position="212"/>
        <end position="228"/>
    </location>
</feature>
<evidence type="ECO:0000256" key="8">
    <source>
        <dbReference type="SAM" id="MobiDB-lite"/>
    </source>
</evidence>
<comment type="caution">
    <text evidence="9">The sequence shown here is derived from an EMBL/GenBank/DDBJ whole genome shotgun (WGS) entry which is preliminary data.</text>
</comment>
<feature type="compositionally biased region" description="Basic and acidic residues" evidence="8">
    <location>
        <begin position="238"/>
        <end position="250"/>
    </location>
</feature>
<feature type="region of interest" description="Disordered" evidence="8">
    <location>
        <begin position="777"/>
        <end position="818"/>
    </location>
</feature>
<feature type="compositionally biased region" description="Polar residues" evidence="8">
    <location>
        <begin position="10"/>
        <end position="30"/>
    </location>
</feature>
<feature type="region of interest" description="Disordered" evidence="8">
    <location>
        <begin position="1"/>
        <end position="46"/>
    </location>
</feature>
<evidence type="ECO:0000256" key="5">
    <source>
        <dbReference type="ARBA" id="ARBA00022692"/>
    </source>
</evidence>
<dbReference type="InterPro" id="IPR029044">
    <property type="entry name" value="Nucleotide-diphossugar_trans"/>
</dbReference>
<proteinExistence type="predicted"/>
<dbReference type="Proteomes" id="UP001492380">
    <property type="component" value="Unassembled WGS sequence"/>
</dbReference>
<keyword evidence="4" id="KW-0808">Transferase</keyword>
<dbReference type="PANTHER" id="PTHR22914">
    <property type="entry name" value="CHITIN SYNTHASE"/>
    <property type="match status" value="1"/>
</dbReference>
<organism evidence="9 10">
    <name type="scientific">Phyllosticta capitalensis</name>
    <dbReference type="NCBI Taxonomy" id="121624"/>
    <lineage>
        <taxon>Eukaryota</taxon>
        <taxon>Fungi</taxon>
        <taxon>Dikarya</taxon>
        <taxon>Ascomycota</taxon>
        <taxon>Pezizomycotina</taxon>
        <taxon>Dothideomycetes</taxon>
        <taxon>Dothideomycetes incertae sedis</taxon>
        <taxon>Botryosphaeriales</taxon>
        <taxon>Phyllostictaceae</taxon>
        <taxon>Phyllosticta</taxon>
    </lineage>
</organism>
<keyword evidence="6" id="KW-1133">Transmembrane helix</keyword>
<evidence type="ECO:0000256" key="4">
    <source>
        <dbReference type="ARBA" id="ARBA00022679"/>
    </source>
</evidence>
<name>A0ABR1YXD8_9PEZI</name>
<evidence type="ECO:0000256" key="2">
    <source>
        <dbReference type="ARBA" id="ARBA00012543"/>
    </source>
</evidence>
<dbReference type="PANTHER" id="PTHR22914:SF41">
    <property type="entry name" value="CHITIN SYNTHASE 7"/>
    <property type="match status" value="1"/>
</dbReference>
<accession>A0ABR1YXD8</accession>
<keyword evidence="5" id="KW-0812">Transmembrane</keyword>
<evidence type="ECO:0000313" key="10">
    <source>
        <dbReference type="Proteomes" id="UP001492380"/>
    </source>
</evidence>
<dbReference type="EMBL" id="JBBWRZ010000003">
    <property type="protein sequence ID" value="KAK8240852.1"/>
    <property type="molecule type" value="Genomic_DNA"/>
</dbReference>
<feature type="compositionally biased region" description="Basic and acidic residues" evidence="8">
    <location>
        <begin position="786"/>
        <end position="798"/>
    </location>
</feature>